<dbReference type="EMBL" id="MK318968">
    <property type="protein sequence ID" value="QCL09238.1"/>
    <property type="molecule type" value="Genomic_DNA"/>
</dbReference>
<protein>
    <submittedName>
        <fullName evidence="1">Uncharacterized protein</fullName>
    </submittedName>
</protein>
<accession>A0A7S4ZTF7</accession>
<reference evidence="1" key="1">
    <citation type="submission" date="2018-12" db="EMBL/GenBank/DDBJ databases">
        <title>Three Rhizobium rhizogenes strains isolated from the same crown gall tumor carry diverse plasmids.</title>
        <authorList>
            <person name="Pulawska J."/>
            <person name="Kuzmanovic N."/>
        </authorList>
    </citation>
    <scope>NUCLEOTIDE SEQUENCE</scope>
    <source>
        <strain evidence="1">C5.7</strain>
        <plasmid evidence="1">pC5.7b</plasmid>
    </source>
</reference>
<name>A0A7S4ZTF7_RHIRH</name>
<dbReference type="AlphaFoldDB" id="A0A7S4ZTF7"/>
<proteinExistence type="predicted"/>
<keyword evidence="1" id="KW-0614">Plasmid</keyword>
<evidence type="ECO:0000313" key="1">
    <source>
        <dbReference type="EMBL" id="QCL09238.1"/>
    </source>
</evidence>
<gene>
    <name evidence="1" type="ORF">pC5.7b_371</name>
</gene>
<sequence length="39" mass="4520">MNTPQLVKDELNLVADVLYPIWSLIDPHSFLRQRLASLL</sequence>
<geneLocation type="plasmid" evidence="1">
    <name>pC5.7b</name>
</geneLocation>
<organism evidence="1">
    <name type="scientific">Rhizobium rhizogenes</name>
    <name type="common">Agrobacterium rhizogenes</name>
    <dbReference type="NCBI Taxonomy" id="359"/>
    <lineage>
        <taxon>Bacteria</taxon>
        <taxon>Pseudomonadati</taxon>
        <taxon>Pseudomonadota</taxon>
        <taxon>Alphaproteobacteria</taxon>
        <taxon>Hyphomicrobiales</taxon>
        <taxon>Rhizobiaceae</taxon>
        <taxon>Rhizobium/Agrobacterium group</taxon>
        <taxon>Rhizobium</taxon>
    </lineage>
</organism>